<evidence type="ECO:0000256" key="1">
    <source>
        <dbReference type="ARBA" id="ARBA00008343"/>
    </source>
</evidence>
<comment type="caution">
    <text evidence="7">Lacks conserved residue(s) required for the propagation of feature annotation.</text>
</comment>
<keyword evidence="7" id="KW-0496">Mitochondrion</keyword>
<dbReference type="GO" id="GO:0006289">
    <property type="term" value="P:nucleotide-excision repair"/>
    <property type="evidence" value="ECO:0007669"/>
    <property type="project" value="TreeGrafter"/>
</dbReference>
<dbReference type="GO" id="GO:0000703">
    <property type="term" value="F:oxidized pyrimidine nucleobase lesion DNA N-glycosylase activity"/>
    <property type="evidence" value="ECO:0007669"/>
    <property type="project" value="UniProtKB-UniRule"/>
</dbReference>
<keyword evidence="3 7" id="KW-0378">Hydrolase</keyword>
<dbReference type="Gene3D" id="1.10.340.30">
    <property type="entry name" value="Hypothetical protein, domain 2"/>
    <property type="match status" value="1"/>
</dbReference>
<dbReference type="HAMAP" id="MF_03183">
    <property type="entry name" value="Endonuclease_III_Nth"/>
    <property type="match status" value="1"/>
</dbReference>
<dbReference type="SUPFAM" id="SSF48150">
    <property type="entry name" value="DNA-glycosylase"/>
    <property type="match status" value="1"/>
</dbReference>
<dbReference type="Pfam" id="PF00633">
    <property type="entry name" value="HHH"/>
    <property type="match status" value="1"/>
</dbReference>
<keyword evidence="11" id="KW-1185">Reference proteome</keyword>
<keyword evidence="7" id="KW-0539">Nucleus</keyword>
<dbReference type="GO" id="GO:0005634">
    <property type="term" value="C:nucleus"/>
    <property type="evidence" value="ECO:0007669"/>
    <property type="project" value="UniProtKB-SubCell"/>
</dbReference>
<evidence type="ECO:0000256" key="6">
    <source>
        <dbReference type="ARBA" id="ARBA00023295"/>
    </source>
</evidence>
<dbReference type="InterPro" id="IPR011257">
    <property type="entry name" value="DNA_glycosylase"/>
</dbReference>
<keyword evidence="4 7" id="KW-0234">DNA repair</keyword>
<evidence type="ECO:0000256" key="8">
    <source>
        <dbReference type="SAM" id="MobiDB-lite"/>
    </source>
</evidence>
<protein>
    <recommendedName>
        <fullName evidence="7">Endonuclease III homolog</fullName>
        <ecNumber evidence="7">3.2.2.-</ecNumber>
        <ecNumber evidence="7">4.2.99.18</ecNumber>
    </recommendedName>
    <alternativeName>
        <fullName evidence="7">Bifunctional DNA N-glycosylase/DNA-(apurinic or apyrimidinic site) lyase</fullName>
        <shortName evidence="7">DNA glycosylase/AP lyase</shortName>
    </alternativeName>
</protein>
<keyword evidence="6 7" id="KW-0326">Glycosidase</keyword>
<dbReference type="GO" id="GO:0003677">
    <property type="term" value="F:DNA binding"/>
    <property type="evidence" value="ECO:0007669"/>
    <property type="project" value="UniProtKB-UniRule"/>
</dbReference>
<dbReference type="GO" id="GO:0005739">
    <property type="term" value="C:mitochondrion"/>
    <property type="evidence" value="ECO:0007669"/>
    <property type="project" value="UniProtKB-SubCell"/>
</dbReference>
<reference evidence="10" key="1">
    <citation type="submission" date="2019-03" db="EMBL/GenBank/DDBJ databases">
        <title>Long read genome sequence of the mycoparasitic Pythium oligandrum ATCC 38472 isolated from sugarbeet rhizosphere.</title>
        <authorList>
            <person name="Gaulin E."/>
        </authorList>
    </citation>
    <scope>NUCLEOTIDE SEQUENCE</scope>
    <source>
        <strain evidence="10">ATCC 38472_TT</strain>
    </source>
</reference>
<feature type="region of interest" description="Disordered" evidence="8">
    <location>
        <begin position="1"/>
        <end position="24"/>
    </location>
</feature>
<dbReference type="Proteomes" id="UP000794436">
    <property type="component" value="Unassembled WGS sequence"/>
</dbReference>
<dbReference type="EC" id="3.2.2.-" evidence="7"/>
<dbReference type="InterPro" id="IPR000445">
    <property type="entry name" value="HhH_motif"/>
</dbReference>
<dbReference type="FunFam" id="1.10.340.30:FF:000001">
    <property type="entry name" value="Endonuclease III"/>
    <property type="match status" value="1"/>
</dbReference>
<sequence>MANPFARFALKRSRSPSQDEAEQADVKLVVNGDDGAATSEAVTHVKVEASALNQEQESTEEPEDNRLWLLKQLIQARREGPPSAIDLYGTQACVASTAVDDKVKRFHILVAALLSSQTQDPITHAAMQRLHTELSSAANPQGVTVATMRETTTDRLEELLKPVGFYRRKAEHLKRVVETLHTRYNDDIPRQLSQLIELPGIGPKIARVILLLAWDQVDGIIVDTHVHRLSQRLGWTAHRGQPVKTPEDTREALEDWIPRAYWGDLSRDVVGFGQTVCVAVHPHCINCPLAPRCPSAFKCEPPTKKRKKTTMTVST</sequence>
<comment type="catalytic activity">
    <reaction evidence="7">
        <text>2'-deoxyribonucleotide-(2'-deoxyribose 5'-phosphate)-2'-deoxyribonucleotide-DNA = a 3'-end 2'-deoxyribonucleotide-(2,3-dehydro-2,3-deoxyribose 5'-phosphate)-DNA + a 5'-end 5'-phospho-2'-deoxyribonucleoside-DNA + H(+)</text>
        <dbReference type="Rhea" id="RHEA:66592"/>
        <dbReference type="Rhea" id="RHEA-COMP:13180"/>
        <dbReference type="Rhea" id="RHEA-COMP:16897"/>
        <dbReference type="Rhea" id="RHEA-COMP:17067"/>
        <dbReference type="ChEBI" id="CHEBI:15378"/>
        <dbReference type="ChEBI" id="CHEBI:136412"/>
        <dbReference type="ChEBI" id="CHEBI:157695"/>
        <dbReference type="ChEBI" id="CHEBI:167181"/>
        <dbReference type="EC" id="4.2.99.18"/>
    </reaction>
</comment>
<feature type="domain" description="HhH-GPD" evidence="9">
    <location>
        <begin position="114"/>
        <end position="275"/>
    </location>
</feature>
<dbReference type="EC" id="4.2.99.18" evidence="7"/>
<evidence type="ECO:0000313" key="11">
    <source>
        <dbReference type="Proteomes" id="UP000794436"/>
    </source>
</evidence>
<proteinExistence type="inferred from homology"/>
<keyword evidence="5 7" id="KW-0456">Lyase</keyword>
<name>A0A8K1CK14_PYTOL</name>
<dbReference type="AlphaFoldDB" id="A0A8K1CK14"/>
<evidence type="ECO:0000259" key="9">
    <source>
        <dbReference type="SMART" id="SM00478"/>
    </source>
</evidence>
<keyword evidence="2 7" id="KW-0227">DNA damage</keyword>
<dbReference type="CDD" id="cd00056">
    <property type="entry name" value="ENDO3c"/>
    <property type="match status" value="1"/>
</dbReference>
<evidence type="ECO:0000256" key="3">
    <source>
        <dbReference type="ARBA" id="ARBA00022801"/>
    </source>
</evidence>
<accession>A0A8K1CK14</accession>
<dbReference type="Gene3D" id="1.10.1670.10">
    <property type="entry name" value="Helix-hairpin-Helix base-excision DNA repair enzymes (C-terminal)"/>
    <property type="match status" value="1"/>
</dbReference>
<dbReference type="OrthoDB" id="2099276at2759"/>
<gene>
    <name evidence="7" type="primary">NTH1</name>
    <name evidence="10" type="ORF">Poli38472_002598</name>
</gene>
<dbReference type="InterPro" id="IPR030841">
    <property type="entry name" value="NTH1"/>
</dbReference>
<dbReference type="PANTHER" id="PTHR43286:SF1">
    <property type="entry name" value="ENDONUCLEASE III-LIKE PROTEIN 1"/>
    <property type="match status" value="1"/>
</dbReference>
<comment type="caution">
    <text evidence="10">The sequence shown here is derived from an EMBL/GenBank/DDBJ whole genome shotgun (WGS) entry which is preliminary data.</text>
</comment>
<comment type="function">
    <text evidence="7">Bifunctional DNA N-glycosylase with associated apurinic/apyrimidinic (AP) lyase function that catalyzes the first step in base excision repair (BER), the primary repair pathway for the repair of oxidative DNA damage. The DNA N-glycosylase activity releases the damaged DNA base from DNA by cleaving the N-glycosidic bond, leaving an AP site. The AP lyase activity cleaves the phosphodiester bond 3' to the AP site by a beta-elimination. Primarily recognizes and repairs oxidative base damage of pyrimidines.</text>
</comment>
<comment type="subcellular location">
    <subcellularLocation>
        <location evidence="7">Nucleus</location>
    </subcellularLocation>
    <subcellularLocation>
        <location evidence="7">Mitochondrion</location>
    </subcellularLocation>
</comment>
<evidence type="ECO:0000256" key="4">
    <source>
        <dbReference type="ARBA" id="ARBA00023204"/>
    </source>
</evidence>
<evidence type="ECO:0000256" key="5">
    <source>
        <dbReference type="ARBA" id="ARBA00023239"/>
    </source>
</evidence>
<evidence type="ECO:0000256" key="7">
    <source>
        <dbReference type="HAMAP-Rule" id="MF_03183"/>
    </source>
</evidence>
<evidence type="ECO:0000256" key="2">
    <source>
        <dbReference type="ARBA" id="ARBA00022763"/>
    </source>
</evidence>
<dbReference type="SMART" id="SM00478">
    <property type="entry name" value="ENDO3c"/>
    <property type="match status" value="1"/>
</dbReference>
<comment type="similarity">
    <text evidence="1 7">Belongs to the Nth/MutY family.</text>
</comment>
<evidence type="ECO:0000313" key="10">
    <source>
        <dbReference type="EMBL" id="TMW63657.1"/>
    </source>
</evidence>
<dbReference type="InterPro" id="IPR023170">
    <property type="entry name" value="HhH_base_excis_C"/>
</dbReference>
<dbReference type="Pfam" id="PF00730">
    <property type="entry name" value="HhH-GPD"/>
    <property type="match status" value="1"/>
</dbReference>
<dbReference type="GO" id="GO:0140078">
    <property type="term" value="F:class I DNA-(apurinic or apyrimidinic site) endonuclease activity"/>
    <property type="evidence" value="ECO:0007669"/>
    <property type="project" value="UniProtKB-EC"/>
</dbReference>
<dbReference type="InterPro" id="IPR003265">
    <property type="entry name" value="HhH-GPD_domain"/>
</dbReference>
<dbReference type="PANTHER" id="PTHR43286">
    <property type="entry name" value="ENDONUCLEASE III-LIKE PROTEIN 1"/>
    <property type="match status" value="1"/>
</dbReference>
<organism evidence="10 11">
    <name type="scientific">Pythium oligandrum</name>
    <name type="common">Mycoparasitic fungus</name>
    <dbReference type="NCBI Taxonomy" id="41045"/>
    <lineage>
        <taxon>Eukaryota</taxon>
        <taxon>Sar</taxon>
        <taxon>Stramenopiles</taxon>
        <taxon>Oomycota</taxon>
        <taxon>Peronosporomycetes</taxon>
        <taxon>Pythiales</taxon>
        <taxon>Pythiaceae</taxon>
        <taxon>Pythium</taxon>
    </lineage>
</organism>
<dbReference type="GO" id="GO:0006285">
    <property type="term" value="P:base-excision repair, AP site formation"/>
    <property type="evidence" value="ECO:0007669"/>
    <property type="project" value="UniProtKB-UniRule"/>
</dbReference>
<dbReference type="EMBL" id="SPLM01000072">
    <property type="protein sequence ID" value="TMW63657.1"/>
    <property type="molecule type" value="Genomic_DNA"/>
</dbReference>